<dbReference type="RefSeq" id="WP_143335408.1">
    <property type="nucleotide sequence ID" value="NZ_VKDH01000019.1"/>
</dbReference>
<protein>
    <recommendedName>
        <fullName evidence="4">Lipoprotein</fullName>
    </recommendedName>
</protein>
<evidence type="ECO:0000313" key="3">
    <source>
        <dbReference type="Proteomes" id="UP000316859"/>
    </source>
</evidence>
<comment type="caution">
    <text evidence="2">The sequence shown here is derived from an EMBL/GenBank/DDBJ whole genome shotgun (WGS) entry which is preliminary data.</text>
</comment>
<evidence type="ECO:0000313" key="2">
    <source>
        <dbReference type="EMBL" id="TRX49969.1"/>
    </source>
</evidence>
<name>A0ABY3CVI2_9CORY</name>
<evidence type="ECO:0000256" key="1">
    <source>
        <dbReference type="SAM" id="MobiDB-lite"/>
    </source>
</evidence>
<reference evidence="2 3" key="1">
    <citation type="submission" date="2019-07" db="EMBL/GenBank/DDBJ databases">
        <title>Draft genome of C. aurimucosum strain 2299.</title>
        <authorList>
            <person name="Pacheco L.G.C."/>
            <person name="Aguiar E.R.G.R."/>
            <person name="Santos C.S."/>
            <person name="Rocha D.J.P.G."/>
            <person name="Sant'Anna L.O."/>
            <person name="Mattos-Guaraldi A.L."/>
            <person name="Santos L.S."/>
        </authorList>
    </citation>
    <scope>NUCLEOTIDE SEQUENCE [LARGE SCALE GENOMIC DNA]</scope>
    <source>
        <strain evidence="2 3">2299</strain>
    </source>
</reference>
<feature type="region of interest" description="Disordered" evidence="1">
    <location>
        <begin position="40"/>
        <end position="63"/>
    </location>
</feature>
<dbReference type="Proteomes" id="UP000316859">
    <property type="component" value="Unassembled WGS sequence"/>
</dbReference>
<accession>A0ABY3CVI2</accession>
<sequence length="96" mass="9867">MSRPVSSASIVAIITAVCIMPLGGCADRGADTLPAPLVSTIPSSTSTADAPQQSNDTLAPSSRQVANAAAFKEALFSTWDSKAPRGLPRLSLKKNI</sequence>
<gene>
    <name evidence="2" type="ORF">FNY88_03805</name>
</gene>
<proteinExistence type="predicted"/>
<dbReference type="EMBL" id="VKDI01000006">
    <property type="protein sequence ID" value="TRX49969.1"/>
    <property type="molecule type" value="Genomic_DNA"/>
</dbReference>
<keyword evidence="3" id="KW-1185">Reference proteome</keyword>
<evidence type="ECO:0008006" key="4">
    <source>
        <dbReference type="Google" id="ProtNLM"/>
    </source>
</evidence>
<organism evidence="2 3">
    <name type="scientific">Corynebacterium guaraldiae</name>
    <dbReference type="NCBI Taxonomy" id="3051103"/>
    <lineage>
        <taxon>Bacteria</taxon>
        <taxon>Bacillati</taxon>
        <taxon>Actinomycetota</taxon>
        <taxon>Actinomycetes</taxon>
        <taxon>Mycobacteriales</taxon>
        <taxon>Corynebacteriaceae</taxon>
        <taxon>Corynebacterium</taxon>
    </lineage>
</organism>